<evidence type="ECO:0000256" key="1">
    <source>
        <dbReference type="SAM" id="Phobius"/>
    </source>
</evidence>
<dbReference type="Pfam" id="PF00487">
    <property type="entry name" value="FA_desaturase"/>
    <property type="match status" value="1"/>
</dbReference>
<feature type="transmembrane region" description="Helical" evidence="1">
    <location>
        <begin position="101"/>
        <end position="121"/>
    </location>
</feature>
<dbReference type="OrthoDB" id="9769653at2"/>
<evidence type="ECO:0000313" key="3">
    <source>
        <dbReference type="EMBL" id="KAA2234674.1"/>
    </source>
</evidence>
<dbReference type="GO" id="GO:0006629">
    <property type="term" value="P:lipid metabolic process"/>
    <property type="evidence" value="ECO:0007669"/>
    <property type="project" value="InterPro"/>
</dbReference>
<dbReference type="RefSeq" id="WP_149821993.1">
    <property type="nucleotide sequence ID" value="NZ_VUOA01000045.1"/>
</dbReference>
<keyword evidence="4" id="KW-1185">Reference proteome</keyword>
<feature type="transmembrane region" description="Helical" evidence="1">
    <location>
        <begin position="224"/>
        <end position="244"/>
    </location>
</feature>
<feature type="transmembrane region" description="Helical" evidence="1">
    <location>
        <begin position="41"/>
        <end position="61"/>
    </location>
</feature>
<sequence>MTFHASTPPVAAPPGTPLDRDTLRRLTRHCLAFRDARNGRALWQVATTLPPFLVLCGLLLWGAATGQYLLLLLAIPAGGLLVRIFTIQHDCGHGSFFSSRLANNAVGVSLSILTLTPYGYWRRTHALHHSSAGDLSRRGVGDVDTLTVREYEALSRRERLVYRAYRNPLILHLIGPPIYFILLQRSPWGQALPAREAWASIMGLNLALLVFYGGLIWALGAGTVALALLPVACLTSWAGAWLFFVQHQFEHTHWDHAESWNMQASALEGSSHYVLPPLLQWFTGNIGLHHIHHLNSRIPNYRLQECLDADPVLATISRLTWRESMSCIGLALWDEDERRLVSFAEFDARPQIAK</sequence>
<dbReference type="GO" id="GO:0016020">
    <property type="term" value="C:membrane"/>
    <property type="evidence" value="ECO:0007669"/>
    <property type="project" value="TreeGrafter"/>
</dbReference>
<dbReference type="Proteomes" id="UP000323142">
    <property type="component" value="Unassembled WGS sequence"/>
</dbReference>
<keyword evidence="1" id="KW-0812">Transmembrane</keyword>
<evidence type="ECO:0000259" key="2">
    <source>
        <dbReference type="Pfam" id="PF00487"/>
    </source>
</evidence>
<dbReference type="SUPFAM" id="SSF53790">
    <property type="entry name" value="Tetrapyrrole methylase"/>
    <property type="match status" value="1"/>
</dbReference>
<accession>A0A5B2V6T0</accession>
<feature type="transmembrane region" description="Helical" evidence="1">
    <location>
        <begin position="68"/>
        <end position="89"/>
    </location>
</feature>
<dbReference type="InterPro" id="IPR005804">
    <property type="entry name" value="FA_desaturase_dom"/>
</dbReference>
<keyword evidence="1" id="KW-0472">Membrane</keyword>
<dbReference type="InterPro" id="IPR035996">
    <property type="entry name" value="4pyrrol_Methylase_sf"/>
</dbReference>
<reference evidence="3 4" key="1">
    <citation type="submission" date="2019-09" db="EMBL/GenBank/DDBJ databases">
        <title>Salinarimonas rosea gen. nov., sp. nov., a new member of the a-2 subgroup of the Proteobacteria.</title>
        <authorList>
            <person name="Liu J."/>
        </authorList>
    </citation>
    <scope>NUCLEOTIDE SEQUENCE [LARGE SCALE GENOMIC DNA]</scope>
    <source>
        <strain evidence="3 4">BN140002</strain>
    </source>
</reference>
<evidence type="ECO:0000313" key="4">
    <source>
        <dbReference type="Proteomes" id="UP000323142"/>
    </source>
</evidence>
<gene>
    <name evidence="3" type="ORF">F0L46_23200</name>
</gene>
<reference evidence="3 4" key="2">
    <citation type="submission" date="2019-09" db="EMBL/GenBank/DDBJ databases">
        <authorList>
            <person name="Jin C."/>
        </authorList>
    </citation>
    <scope>NUCLEOTIDE SEQUENCE [LARGE SCALE GENOMIC DNA]</scope>
    <source>
        <strain evidence="3 4">BN140002</strain>
    </source>
</reference>
<dbReference type="InterPro" id="IPR012171">
    <property type="entry name" value="Fatty_acid_desaturase"/>
</dbReference>
<organism evidence="3 4">
    <name type="scientific">Salinarimonas soli</name>
    <dbReference type="NCBI Taxonomy" id="1638099"/>
    <lineage>
        <taxon>Bacteria</taxon>
        <taxon>Pseudomonadati</taxon>
        <taxon>Pseudomonadota</taxon>
        <taxon>Alphaproteobacteria</taxon>
        <taxon>Hyphomicrobiales</taxon>
        <taxon>Salinarimonadaceae</taxon>
        <taxon>Salinarimonas</taxon>
    </lineage>
</organism>
<protein>
    <submittedName>
        <fullName evidence="3">Fatty acid desaturase</fullName>
    </submittedName>
</protein>
<dbReference type="CDD" id="cd03507">
    <property type="entry name" value="Delta12-FADS-like"/>
    <property type="match status" value="1"/>
</dbReference>
<dbReference type="GO" id="GO:0016717">
    <property type="term" value="F:oxidoreductase activity, acting on paired donors, with oxidation of a pair of donors resulting in the reduction of molecular oxygen to two molecules of water"/>
    <property type="evidence" value="ECO:0007669"/>
    <property type="project" value="TreeGrafter"/>
</dbReference>
<comment type="caution">
    <text evidence="3">The sequence shown here is derived from an EMBL/GenBank/DDBJ whole genome shotgun (WGS) entry which is preliminary data.</text>
</comment>
<feature type="transmembrane region" description="Helical" evidence="1">
    <location>
        <begin position="197"/>
        <end position="217"/>
    </location>
</feature>
<dbReference type="AlphaFoldDB" id="A0A5B2V6T0"/>
<proteinExistence type="predicted"/>
<dbReference type="PANTHER" id="PTHR19353:SF73">
    <property type="entry name" value="FATTY ACID DESATURASE"/>
    <property type="match status" value="1"/>
</dbReference>
<dbReference type="EMBL" id="VUOA01000045">
    <property type="protein sequence ID" value="KAA2234674.1"/>
    <property type="molecule type" value="Genomic_DNA"/>
</dbReference>
<keyword evidence="1" id="KW-1133">Transmembrane helix</keyword>
<name>A0A5B2V6T0_9HYPH</name>
<dbReference type="PANTHER" id="PTHR19353">
    <property type="entry name" value="FATTY ACID DESATURASE 2"/>
    <property type="match status" value="1"/>
</dbReference>
<feature type="domain" description="Fatty acid desaturase" evidence="2">
    <location>
        <begin position="69"/>
        <end position="307"/>
    </location>
</feature>
<dbReference type="GO" id="GO:0008168">
    <property type="term" value="F:methyltransferase activity"/>
    <property type="evidence" value="ECO:0007669"/>
    <property type="project" value="InterPro"/>
</dbReference>